<organism evidence="1 2">
    <name type="scientific">Meloidogyne enterolobii</name>
    <name type="common">Root-knot nematode worm</name>
    <name type="synonym">Meloidogyne mayaguensis</name>
    <dbReference type="NCBI Taxonomy" id="390850"/>
    <lineage>
        <taxon>Eukaryota</taxon>
        <taxon>Metazoa</taxon>
        <taxon>Ecdysozoa</taxon>
        <taxon>Nematoda</taxon>
        <taxon>Chromadorea</taxon>
        <taxon>Rhabditida</taxon>
        <taxon>Tylenchina</taxon>
        <taxon>Tylenchomorpha</taxon>
        <taxon>Tylenchoidea</taxon>
        <taxon>Meloidogynidae</taxon>
        <taxon>Meloidogyninae</taxon>
        <taxon>Meloidogyne</taxon>
    </lineage>
</organism>
<name>A0ACB0YFA1_MELEN</name>
<dbReference type="EMBL" id="CAVMJV010000011">
    <property type="protein sequence ID" value="CAK5044381.1"/>
    <property type="molecule type" value="Genomic_DNA"/>
</dbReference>
<reference evidence="1" key="1">
    <citation type="submission" date="2023-11" db="EMBL/GenBank/DDBJ databases">
        <authorList>
            <person name="Poullet M."/>
        </authorList>
    </citation>
    <scope>NUCLEOTIDE SEQUENCE</scope>
    <source>
        <strain evidence="1">E1834</strain>
    </source>
</reference>
<gene>
    <name evidence="1" type="ORF">MENTE1834_LOCUS11443</name>
</gene>
<proteinExistence type="predicted"/>
<keyword evidence="2" id="KW-1185">Reference proteome</keyword>
<protein>
    <submittedName>
        <fullName evidence="1">Uncharacterized protein</fullName>
    </submittedName>
</protein>
<comment type="caution">
    <text evidence="1">The sequence shown here is derived from an EMBL/GenBank/DDBJ whole genome shotgun (WGS) entry which is preliminary data.</text>
</comment>
<evidence type="ECO:0000313" key="1">
    <source>
        <dbReference type="EMBL" id="CAK5044381.1"/>
    </source>
</evidence>
<evidence type="ECO:0000313" key="2">
    <source>
        <dbReference type="Proteomes" id="UP001497535"/>
    </source>
</evidence>
<accession>A0ACB0YFA1</accession>
<sequence>MPCFVCVYFEASLGLQTAINAALLTSKLWCFMHSIINNEQWIKQTPLLVSKPEYFHNKYSSCSPLYGR</sequence>
<dbReference type="Proteomes" id="UP001497535">
    <property type="component" value="Unassembled WGS sequence"/>
</dbReference>